<evidence type="ECO:0000259" key="8">
    <source>
        <dbReference type="Pfam" id="PF01431"/>
    </source>
</evidence>
<dbReference type="CDD" id="cd08662">
    <property type="entry name" value="M13"/>
    <property type="match status" value="1"/>
</dbReference>
<evidence type="ECO:0000256" key="6">
    <source>
        <dbReference type="ARBA" id="ARBA00023049"/>
    </source>
</evidence>
<dbReference type="InterPro" id="IPR008753">
    <property type="entry name" value="Peptidase_M13_N"/>
</dbReference>
<dbReference type="Gene3D" id="1.10.1380.10">
    <property type="entry name" value="Neutral endopeptidase , domain2"/>
    <property type="match status" value="1"/>
</dbReference>
<dbReference type="PROSITE" id="PS51885">
    <property type="entry name" value="NEPRILYSIN"/>
    <property type="match status" value="1"/>
</dbReference>
<dbReference type="EnsemblMetazoa" id="CLYHEMT017632.1">
    <property type="protein sequence ID" value="CLYHEMP017632.1"/>
    <property type="gene ID" value="CLYHEMG017632"/>
</dbReference>
<name>A0A7M6DN99_9CNID</name>
<feature type="signal peptide" evidence="7">
    <location>
        <begin position="1"/>
        <end position="26"/>
    </location>
</feature>
<keyword evidence="3" id="KW-0479">Metal-binding</keyword>
<proteinExistence type="predicted"/>
<evidence type="ECO:0000256" key="5">
    <source>
        <dbReference type="ARBA" id="ARBA00022833"/>
    </source>
</evidence>
<dbReference type="RefSeq" id="XP_066914101.1">
    <property type="nucleotide sequence ID" value="XM_067058000.1"/>
</dbReference>
<dbReference type="Pfam" id="PF01431">
    <property type="entry name" value="Peptidase_M13"/>
    <property type="match status" value="1"/>
</dbReference>
<dbReference type="InterPro" id="IPR024079">
    <property type="entry name" value="MetalloPept_cat_dom_sf"/>
</dbReference>
<dbReference type="OrthoDB" id="6475849at2759"/>
<protein>
    <submittedName>
        <fullName evidence="10">Uncharacterized protein</fullName>
    </submittedName>
</protein>
<dbReference type="GO" id="GO:0005886">
    <property type="term" value="C:plasma membrane"/>
    <property type="evidence" value="ECO:0007669"/>
    <property type="project" value="TreeGrafter"/>
</dbReference>
<dbReference type="InterPro" id="IPR018497">
    <property type="entry name" value="Peptidase_M13_C"/>
</dbReference>
<evidence type="ECO:0000259" key="9">
    <source>
        <dbReference type="Pfam" id="PF05649"/>
    </source>
</evidence>
<dbReference type="PRINTS" id="PR00786">
    <property type="entry name" value="NEPRILYSIN"/>
</dbReference>
<dbReference type="InterPro" id="IPR042089">
    <property type="entry name" value="Peptidase_M13_dom_2"/>
</dbReference>
<dbReference type="Pfam" id="PF05649">
    <property type="entry name" value="Peptidase_M13_N"/>
    <property type="match status" value="1"/>
</dbReference>
<keyword evidence="5" id="KW-0862">Zinc</keyword>
<dbReference type="AlphaFoldDB" id="A0A7M6DN99"/>
<keyword evidence="4" id="KW-0378">Hydrolase</keyword>
<dbReference type="GeneID" id="136801359"/>
<evidence type="ECO:0000313" key="11">
    <source>
        <dbReference type="Proteomes" id="UP000594262"/>
    </source>
</evidence>
<evidence type="ECO:0000256" key="2">
    <source>
        <dbReference type="ARBA" id="ARBA00022670"/>
    </source>
</evidence>
<keyword evidence="6" id="KW-0482">Metalloprotease</keyword>
<organism evidence="10 11">
    <name type="scientific">Clytia hemisphaerica</name>
    <dbReference type="NCBI Taxonomy" id="252671"/>
    <lineage>
        <taxon>Eukaryota</taxon>
        <taxon>Metazoa</taxon>
        <taxon>Cnidaria</taxon>
        <taxon>Hydrozoa</taxon>
        <taxon>Hydroidolina</taxon>
        <taxon>Leptothecata</taxon>
        <taxon>Obeliida</taxon>
        <taxon>Clytiidae</taxon>
        <taxon>Clytia</taxon>
    </lineage>
</organism>
<evidence type="ECO:0000256" key="4">
    <source>
        <dbReference type="ARBA" id="ARBA00022801"/>
    </source>
</evidence>
<keyword evidence="11" id="KW-1185">Reference proteome</keyword>
<dbReference type="Gene3D" id="3.40.390.10">
    <property type="entry name" value="Collagenase (Catalytic Domain)"/>
    <property type="match status" value="1"/>
</dbReference>
<dbReference type="PANTHER" id="PTHR11733">
    <property type="entry name" value="ZINC METALLOPROTEASE FAMILY M13 NEPRILYSIN-RELATED"/>
    <property type="match status" value="1"/>
</dbReference>
<evidence type="ECO:0000313" key="10">
    <source>
        <dbReference type="EnsemblMetazoa" id="CLYHEMP017632.1"/>
    </source>
</evidence>
<accession>A0A7M6DN99</accession>
<sequence>MIFKALYSSKMLQILTILFICVNLYSCGEDKDVSTLANDENDGICKDNHCVRVADYMKKGLNDAYDPCENFYEYACGGWKKSHKIPEKKEEYSAINELSDNNDKLLRQFLEGTYKGELCDKKHPTDSPTIMKVKDFYTSCMNEELIEKRGSKPIRDFIDKLGGWDVDDDFDVDTWDWKKTLQRVHAEYPAEIFFTIDVDVDPKNKKKNIITIDQAKLSMPQIAYFTNKEALVKLVEYSTEIAMKTLKEKPDDEVDKKKEVHQKMKAVFEFETAISKIFIPKSAKRFTRVTLEKLNEATKVTQFNWTEHITTIFKDYDIEISKDTHVVVLSSDSYIEEMINLIKATPKNVLSNYIMWKMVKDMVAFLNKDFTDRNNVFRKELTGVPHKKSRKEMCFKYTDEILGPLVGALFIRYAFCLADKQEVEEMMELIIDEFIQNVDDVNWISEHTKNAIIKKAKAVVMKVGYPNYLFDETVFSQRYKEIEIHDNKFFENVVSIDRFSNHRTFKKITLDVDPHQWVSVPHMANAFYVVTKNEIVIPAGILQPPFFYAKPLPRSISYGAIGHVLGHELTHGFDTLGRKFNKNGELIAKRSLQPLMRATVLAKNKDDQWSKESIARFSSRTNSLKEQFNKYRITDEHSDKNSLQIDGENTLGENIADAGGVKMAYKAYRNWVKDNGEEYVLPKLNKTSDELFFIGYAQKECHLSTMKALTDAIKDDVHAPSMFRITGTMSNSVEFAKAFKCSATSTMNPQNKTSIW</sequence>
<feature type="domain" description="Peptidase M13 C-terminal" evidence="8">
    <location>
        <begin position="525"/>
        <end position="754"/>
    </location>
</feature>
<comment type="cofactor">
    <cofactor evidence="1">
        <name>Zn(2+)</name>
        <dbReference type="ChEBI" id="CHEBI:29105"/>
    </cofactor>
</comment>
<evidence type="ECO:0000256" key="1">
    <source>
        <dbReference type="ARBA" id="ARBA00001947"/>
    </source>
</evidence>
<dbReference type="PANTHER" id="PTHR11733:SF232">
    <property type="entry name" value="NEPRILYSIN METALLOPEPTIDASE FAMILY"/>
    <property type="match status" value="1"/>
</dbReference>
<feature type="chain" id="PRO_5029647963" evidence="7">
    <location>
        <begin position="27"/>
        <end position="756"/>
    </location>
</feature>
<dbReference type="SUPFAM" id="SSF55486">
    <property type="entry name" value="Metalloproteases ('zincins'), catalytic domain"/>
    <property type="match status" value="1"/>
</dbReference>
<keyword evidence="2" id="KW-0645">Protease</keyword>
<dbReference type="Proteomes" id="UP000594262">
    <property type="component" value="Unplaced"/>
</dbReference>
<dbReference type="GO" id="GO:0004222">
    <property type="term" value="F:metalloendopeptidase activity"/>
    <property type="evidence" value="ECO:0007669"/>
    <property type="project" value="InterPro"/>
</dbReference>
<keyword evidence="7" id="KW-0732">Signal</keyword>
<evidence type="ECO:0000256" key="7">
    <source>
        <dbReference type="SAM" id="SignalP"/>
    </source>
</evidence>
<dbReference type="GO" id="GO:0046872">
    <property type="term" value="F:metal ion binding"/>
    <property type="evidence" value="ECO:0007669"/>
    <property type="project" value="UniProtKB-KW"/>
</dbReference>
<reference evidence="10" key="1">
    <citation type="submission" date="2021-01" db="UniProtKB">
        <authorList>
            <consortium name="EnsemblMetazoa"/>
        </authorList>
    </citation>
    <scope>IDENTIFICATION</scope>
</reference>
<dbReference type="InterPro" id="IPR000718">
    <property type="entry name" value="Peptidase_M13"/>
</dbReference>
<evidence type="ECO:0000256" key="3">
    <source>
        <dbReference type="ARBA" id="ARBA00022723"/>
    </source>
</evidence>
<feature type="domain" description="Peptidase M13 N-terminal" evidence="9">
    <location>
        <begin position="67"/>
        <end position="466"/>
    </location>
</feature>
<dbReference type="GO" id="GO:0016485">
    <property type="term" value="P:protein processing"/>
    <property type="evidence" value="ECO:0007669"/>
    <property type="project" value="TreeGrafter"/>
</dbReference>